<accession>A0A101T053</accession>
<comment type="similarity">
    <text evidence="1">Belongs to the non-flavoprotein flavin reductase family.</text>
</comment>
<dbReference type="EMBL" id="LMWW01000025">
    <property type="protein sequence ID" value="KUN83330.1"/>
    <property type="molecule type" value="Genomic_DNA"/>
</dbReference>
<organism evidence="4 5">
    <name type="scientific">Streptomyces griseoruber</name>
    <dbReference type="NCBI Taxonomy" id="1943"/>
    <lineage>
        <taxon>Bacteria</taxon>
        <taxon>Bacillati</taxon>
        <taxon>Actinomycetota</taxon>
        <taxon>Actinomycetes</taxon>
        <taxon>Kitasatosporales</taxon>
        <taxon>Streptomycetaceae</taxon>
        <taxon>Streptomyces</taxon>
    </lineage>
</organism>
<keyword evidence="2" id="KW-0560">Oxidoreductase</keyword>
<dbReference type="Gene3D" id="2.30.110.10">
    <property type="entry name" value="Electron Transport, Fmn-binding Protein, Chain A"/>
    <property type="match status" value="1"/>
</dbReference>
<proteinExistence type="inferred from homology"/>
<dbReference type="SMART" id="SM00903">
    <property type="entry name" value="Flavin_Reduct"/>
    <property type="match status" value="1"/>
</dbReference>
<evidence type="ECO:0000256" key="1">
    <source>
        <dbReference type="ARBA" id="ARBA00008898"/>
    </source>
</evidence>
<evidence type="ECO:0000313" key="5">
    <source>
        <dbReference type="Proteomes" id="UP000052982"/>
    </source>
</evidence>
<dbReference type="InterPro" id="IPR050268">
    <property type="entry name" value="NADH-dep_flavin_reductase"/>
</dbReference>
<dbReference type="InterPro" id="IPR002563">
    <property type="entry name" value="Flavin_Rdtase-like_dom"/>
</dbReference>
<sequence length="180" mass="18510">MAWTSPPASPSGSAGSGATLEAARFREVLSAVPTSVVVVTALDRGEPVGLAVGTFLSVSMNPPLVGFLPAATSSSFPRIRQAGAFCANVLTVNQQHVSQAFATSGADKFAGLSWRPAPVTGSPVLEGVAAWIDCRITTLHEAGDHFIVIGEVADLDAAPEETPLVFHRRRYTGAAGPTAA</sequence>
<evidence type="ECO:0000256" key="2">
    <source>
        <dbReference type="ARBA" id="ARBA00023002"/>
    </source>
</evidence>
<dbReference type="InterPro" id="IPR012349">
    <property type="entry name" value="Split_barrel_FMN-bd"/>
</dbReference>
<dbReference type="STRING" id="1943.AQJ64_17870"/>
<reference evidence="4 5" key="1">
    <citation type="submission" date="2015-10" db="EMBL/GenBank/DDBJ databases">
        <title>Draft genome sequence of Streptomyces griseoruber DSM 40281, type strain for the species Streptomyces griseoruber.</title>
        <authorList>
            <person name="Ruckert C."/>
            <person name="Winkler A."/>
            <person name="Kalinowski J."/>
            <person name="Kampfer P."/>
            <person name="Glaeser S."/>
        </authorList>
    </citation>
    <scope>NUCLEOTIDE SEQUENCE [LARGE SCALE GENOMIC DNA]</scope>
    <source>
        <strain evidence="4 5">DSM 40281</strain>
    </source>
</reference>
<dbReference type="GO" id="GO:0010181">
    <property type="term" value="F:FMN binding"/>
    <property type="evidence" value="ECO:0007669"/>
    <property type="project" value="InterPro"/>
</dbReference>
<protein>
    <recommendedName>
        <fullName evidence="3">Flavin reductase like domain-containing protein</fullName>
    </recommendedName>
</protein>
<evidence type="ECO:0000313" key="4">
    <source>
        <dbReference type="EMBL" id="KUN83330.1"/>
    </source>
</evidence>
<dbReference type="Pfam" id="PF01613">
    <property type="entry name" value="Flavin_Reduct"/>
    <property type="match status" value="1"/>
</dbReference>
<keyword evidence="5" id="KW-1185">Reference proteome</keyword>
<evidence type="ECO:0000259" key="3">
    <source>
        <dbReference type="SMART" id="SM00903"/>
    </source>
</evidence>
<dbReference type="AlphaFoldDB" id="A0A101T053"/>
<dbReference type="GO" id="GO:0042602">
    <property type="term" value="F:riboflavin reductase (NADPH) activity"/>
    <property type="evidence" value="ECO:0007669"/>
    <property type="project" value="TreeGrafter"/>
</dbReference>
<feature type="domain" description="Flavin reductase like" evidence="3">
    <location>
        <begin position="29"/>
        <end position="173"/>
    </location>
</feature>
<dbReference type="PANTHER" id="PTHR30466">
    <property type="entry name" value="FLAVIN REDUCTASE"/>
    <property type="match status" value="1"/>
</dbReference>
<dbReference type="OrthoDB" id="3677205at2"/>
<dbReference type="Proteomes" id="UP000052982">
    <property type="component" value="Unassembled WGS sequence"/>
</dbReference>
<name>A0A101T053_9ACTN</name>
<comment type="caution">
    <text evidence="4">The sequence shown here is derived from an EMBL/GenBank/DDBJ whole genome shotgun (WGS) entry which is preliminary data.</text>
</comment>
<dbReference type="SUPFAM" id="SSF50475">
    <property type="entry name" value="FMN-binding split barrel"/>
    <property type="match status" value="1"/>
</dbReference>
<dbReference type="PANTHER" id="PTHR30466:SF11">
    <property type="entry name" value="FLAVIN-DEPENDENT MONOOXYGENASE, REDUCTASE SUBUNIT HSAB"/>
    <property type="match status" value="1"/>
</dbReference>
<gene>
    <name evidence="4" type="ORF">AQJ64_17870</name>
</gene>